<dbReference type="EC" id="2.4.-.-" evidence="3"/>
<protein>
    <submittedName>
        <fullName evidence="3">Glycosyltransferase, group 1 family protein</fullName>
        <ecNumber evidence="3">2.4.-.-</ecNumber>
    </submittedName>
</protein>
<dbReference type="GO" id="GO:0016757">
    <property type="term" value="F:glycosyltransferase activity"/>
    <property type="evidence" value="ECO:0007669"/>
    <property type="project" value="UniProtKB-KW"/>
</dbReference>
<dbReference type="Pfam" id="PF13439">
    <property type="entry name" value="Glyco_transf_4"/>
    <property type="match status" value="1"/>
</dbReference>
<comment type="caution">
    <text evidence="3">The sequence shown here is derived from an EMBL/GenBank/DDBJ whole genome shotgun (WGS) entry which is preliminary data.</text>
</comment>
<name>C8PJV2_9BACT</name>
<evidence type="ECO:0000313" key="4">
    <source>
        <dbReference type="Proteomes" id="UP000005709"/>
    </source>
</evidence>
<dbReference type="STRING" id="824.CGRAC_0740"/>
<dbReference type="AlphaFoldDB" id="C8PJV2"/>
<organism evidence="3 4">
    <name type="scientific">Campylobacter gracilis RM3268</name>
    <dbReference type="NCBI Taxonomy" id="553220"/>
    <lineage>
        <taxon>Bacteria</taxon>
        <taxon>Pseudomonadati</taxon>
        <taxon>Campylobacterota</taxon>
        <taxon>Epsilonproteobacteria</taxon>
        <taxon>Campylobacterales</taxon>
        <taxon>Campylobacteraceae</taxon>
        <taxon>Campylobacter</taxon>
    </lineage>
</organism>
<dbReference type="Gene3D" id="3.40.50.2000">
    <property type="entry name" value="Glycogen Phosphorylase B"/>
    <property type="match status" value="2"/>
</dbReference>
<evidence type="ECO:0000259" key="2">
    <source>
        <dbReference type="Pfam" id="PF13439"/>
    </source>
</evidence>
<dbReference type="CDD" id="cd03794">
    <property type="entry name" value="GT4_WbuB-like"/>
    <property type="match status" value="1"/>
</dbReference>
<dbReference type="EMBL" id="ACYG01000027">
    <property type="protein sequence ID" value="EEV17207.1"/>
    <property type="molecule type" value="Genomic_DNA"/>
</dbReference>
<dbReference type="Pfam" id="PF00534">
    <property type="entry name" value="Glycos_transf_1"/>
    <property type="match status" value="1"/>
</dbReference>
<keyword evidence="4" id="KW-1185">Reference proteome</keyword>
<accession>C8PJV2</accession>
<evidence type="ECO:0000259" key="1">
    <source>
        <dbReference type="Pfam" id="PF00534"/>
    </source>
</evidence>
<dbReference type="SUPFAM" id="SSF53756">
    <property type="entry name" value="UDP-Glycosyltransferase/glycogen phosphorylase"/>
    <property type="match status" value="1"/>
</dbReference>
<keyword evidence="3" id="KW-0808">Transferase</keyword>
<reference evidence="3 4" key="1">
    <citation type="submission" date="2009-07" db="EMBL/GenBank/DDBJ databases">
        <authorList>
            <person name="Madupu R."/>
            <person name="Sebastian Y."/>
            <person name="Durkin A.S."/>
            <person name="Torralba M."/>
            <person name="Methe B."/>
            <person name="Sutton G.G."/>
            <person name="Strausberg R.L."/>
            <person name="Nelson K.E."/>
        </authorList>
    </citation>
    <scope>NUCLEOTIDE SEQUENCE [LARGE SCALE GENOMIC DNA]</scope>
    <source>
        <strain evidence="3 4">RM3268</strain>
    </source>
</reference>
<dbReference type="OrthoDB" id="9787293at2"/>
<sequence>MMKILYLRTLYWFGLKAGGSVGHTAGVINAMDKKVRLSVVSNDELWGVDKEITVVKPIKFPFIPKDVLEFFYNFKIIKHCSDLEADAIYQRYSGFSFCGAYIAKRKKIPFVLEFNSSDVWKIKNWKNNDALFKRIFKTIYYKIFKLPIVCAIESYNLKNAKCVVAVSEALKDILLNLGVDEGKIIVNPNGIDENKYNPQVSCEDVKQKYGLENKIVIGFIGTFGQWHGAENIALAFGGLLKKYPEYKNKAKLFMIGDGVRMSAVKKYILEFDLQENVVLTGLIPQEQGAKFLNACDILINATVPNPDGSEFFGSPTKLFEYMAMGKAIICSNMAQMSEILEHGKTAYMVEPGNIDELEIAMKKLVDDGELRQRLGDSVRDEVVQKYTWDKHVDKILKAVGNE</sequence>
<gene>
    <name evidence="3" type="ORF">CAMGR0001_1503</name>
</gene>
<feature type="domain" description="Glycosyltransferase subfamily 4-like N-terminal" evidence="2">
    <location>
        <begin position="18"/>
        <end position="194"/>
    </location>
</feature>
<dbReference type="PANTHER" id="PTHR12526:SF622">
    <property type="entry name" value="GLYCOSYLTRANSFERASE (GROUP I)"/>
    <property type="match status" value="1"/>
</dbReference>
<dbReference type="Proteomes" id="UP000005709">
    <property type="component" value="Unassembled WGS sequence"/>
</dbReference>
<feature type="domain" description="Glycosyl transferase family 1" evidence="1">
    <location>
        <begin position="205"/>
        <end position="378"/>
    </location>
</feature>
<dbReference type="InterPro" id="IPR001296">
    <property type="entry name" value="Glyco_trans_1"/>
</dbReference>
<keyword evidence="3" id="KW-0328">Glycosyltransferase</keyword>
<dbReference type="PANTHER" id="PTHR12526">
    <property type="entry name" value="GLYCOSYLTRANSFERASE"/>
    <property type="match status" value="1"/>
</dbReference>
<dbReference type="RefSeq" id="WP_005872243.1">
    <property type="nucleotide sequence ID" value="NZ_ACYG01000027.1"/>
</dbReference>
<dbReference type="eggNOG" id="COG0438">
    <property type="taxonomic scope" value="Bacteria"/>
</dbReference>
<dbReference type="InterPro" id="IPR028098">
    <property type="entry name" value="Glyco_trans_4-like_N"/>
</dbReference>
<proteinExistence type="predicted"/>
<evidence type="ECO:0000313" key="3">
    <source>
        <dbReference type="EMBL" id="EEV17207.1"/>
    </source>
</evidence>